<gene>
    <name evidence="14" type="ORF">TM5383_01847</name>
</gene>
<dbReference type="Gene3D" id="3.40.470.10">
    <property type="entry name" value="Uracil-DNA glycosylase-like domain"/>
    <property type="match status" value="1"/>
</dbReference>
<evidence type="ECO:0000256" key="5">
    <source>
        <dbReference type="ARBA" id="ARBA00022485"/>
    </source>
</evidence>
<dbReference type="GO" id="GO:0004844">
    <property type="term" value="F:uracil DNA N-glycosylase activity"/>
    <property type="evidence" value="ECO:0007669"/>
    <property type="project" value="UniProtKB-EC"/>
</dbReference>
<feature type="domain" description="Uracil-DNA glycosylase-like" evidence="13">
    <location>
        <begin position="107"/>
        <end position="258"/>
    </location>
</feature>
<dbReference type="GO" id="GO:0051539">
    <property type="term" value="F:4 iron, 4 sulfur cluster binding"/>
    <property type="evidence" value="ECO:0007669"/>
    <property type="project" value="UniProtKB-KW"/>
</dbReference>
<dbReference type="STRING" id="340021.TM5383_01847"/>
<evidence type="ECO:0000313" key="14">
    <source>
        <dbReference type="EMBL" id="CUH84635.1"/>
    </source>
</evidence>
<comment type="catalytic activity">
    <reaction evidence="1">
        <text>Hydrolyzes single-stranded DNA or mismatched double-stranded DNA and polynucleotides, releasing free uracil.</text>
        <dbReference type="EC" id="3.2.2.27"/>
    </reaction>
</comment>
<keyword evidence="5" id="KW-0004">4Fe-4S</keyword>
<dbReference type="EC" id="3.2.2.27" evidence="3"/>
<dbReference type="GO" id="GO:0006281">
    <property type="term" value="P:DNA repair"/>
    <property type="evidence" value="ECO:0007669"/>
    <property type="project" value="UniProtKB-KW"/>
</dbReference>
<comment type="similarity">
    <text evidence="2">Belongs to the uracil-DNA glycosylase (UDG) superfamily. Type 4 (UDGa) family.</text>
</comment>
<evidence type="ECO:0000256" key="4">
    <source>
        <dbReference type="ARBA" id="ARBA00019403"/>
    </source>
</evidence>
<organism evidence="14 15">
    <name type="scientific">Thalassovita mediterranea</name>
    <dbReference type="NCBI Taxonomy" id="340021"/>
    <lineage>
        <taxon>Bacteria</taxon>
        <taxon>Pseudomonadati</taxon>
        <taxon>Pseudomonadota</taxon>
        <taxon>Alphaproteobacteria</taxon>
        <taxon>Rhodobacterales</taxon>
        <taxon>Roseobacteraceae</taxon>
        <taxon>Thalassovita</taxon>
    </lineage>
</organism>
<sequence>MEQVESALDYHVALAMLDWQLELGVDETLCEAPINRNDLQQAQPKPAAAAGPDGKRRAPAPVAKPKVDPPAEARAAAATANDLPSLRAALETFPHCELKQGARSLVFGDGLAGARVMIVGEAPNREEDRAGKPYVGPQGTLLDKMLAAIDLDRGSQDRDSGVYITTVLPWRGPTNRDASPAEIAMMKPFLERHIQLAKPDVLVLMGNLPCQALLAKRGISRLRGQWGEALGIPALPMLEPQRLLRNPAAKRDTWADLLALRAHLNG</sequence>
<dbReference type="SMART" id="SM00987">
    <property type="entry name" value="UreE_C"/>
    <property type="match status" value="1"/>
</dbReference>
<evidence type="ECO:0000256" key="7">
    <source>
        <dbReference type="ARBA" id="ARBA00022763"/>
    </source>
</evidence>
<name>A0A0N7M1Y9_9RHOB</name>
<dbReference type="Pfam" id="PF03167">
    <property type="entry name" value="UDG"/>
    <property type="match status" value="1"/>
</dbReference>
<dbReference type="NCBIfam" id="TIGR00758">
    <property type="entry name" value="UDG_fam4"/>
    <property type="match status" value="1"/>
</dbReference>
<evidence type="ECO:0000256" key="2">
    <source>
        <dbReference type="ARBA" id="ARBA00006521"/>
    </source>
</evidence>
<dbReference type="InterPro" id="IPR051536">
    <property type="entry name" value="UDG_Type-4/5"/>
</dbReference>
<evidence type="ECO:0000313" key="15">
    <source>
        <dbReference type="Proteomes" id="UP000051681"/>
    </source>
</evidence>
<keyword evidence="10" id="KW-0411">Iron-sulfur</keyword>
<dbReference type="CDD" id="cd10030">
    <property type="entry name" value="UDG-F4_TTUDGA_SPO1dp_like"/>
    <property type="match status" value="1"/>
</dbReference>
<evidence type="ECO:0000256" key="6">
    <source>
        <dbReference type="ARBA" id="ARBA00022723"/>
    </source>
</evidence>
<dbReference type="SUPFAM" id="SSF52141">
    <property type="entry name" value="Uracil-DNA glycosylase-like"/>
    <property type="match status" value="1"/>
</dbReference>
<dbReference type="EMBL" id="CYSF01000007">
    <property type="protein sequence ID" value="CUH84635.1"/>
    <property type="molecule type" value="Genomic_DNA"/>
</dbReference>
<keyword evidence="11" id="KW-0234">DNA repair</keyword>
<feature type="compositionally biased region" description="Low complexity" evidence="12">
    <location>
        <begin position="41"/>
        <end position="52"/>
    </location>
</feature>
<proteinExistence type="inferred from homology"/>
<dbReference type="InterPro" id="IPR005273">
    <property type="entry name" value="Ura-DNA_glyco_family4"/>
</dbReference>
<dbReference type="GO" id="GO:0046872">
    <property type="term" value="F:metal ion binding"/>
    <property type="evidence" value="ECO:0007669"/>
    <property type="project" value="UniProtKB-KW"/>
</dbReference>
<evidence type="ECO:0000256" key="1">
    <source>
        <dbReference type="ARBA" id="ARBA00001400"/>
    </source>
</evidence>
<keyword evidence="6" id="KW-0479">Metal-binding</keyword>
<keyword evidence="7" id="KW-0227">DNA damage</keyword>
<evidence type="ECO:0000256" key="8">
    <source>
        <dbReference type="ARBA" id="ARBA00022801"/>
    </source>
</evidence>
<evidence type="ECO:0000256" key="12">
    <source>
        <dbReference type="SAM" id="MobiDB-lite"/>
    </source>
</evidence>
<protein>
    <recommendedName>
        <fullName evidence="4">Type-4 uracil-DNA glycosylase</fullName>
        <ecNumber evidence="3">3.2.2.27</ecNumber>
    </recommendedName>
</protein>
<keyword evidence="8" id="KW-0378">Hydrolase</keyword>
<dbReference type="PANTHER" id="PTHR33693:SF1">
    <property type="entry name" value="TYPE-4 URACIL-DNA GLYCOSYLASE"/>
    <property type="match status" value="1"/>
</dbReference>
<dbReference type="AlphaFoldDB" id="A0A0N7M1Y9"/>
<evidence type="ECO:0000256" key="9">
    <source>
        <dbReference type="ARBA" id="ARBA00023004"/>
    </source>
</evidence>
<evidence type="ECO:0000259" key="13">
    <source>
        <dbReference type="SMART" id="SM00986"/>
    </source>
</evidence>
<evidence type="ECO:0000256" key="10">
    <source>
        <dbReference type="ARBA" id="ARBA00023014"/>
    </source>
</evidence>
<reference evidence="14 15" key="1">
    <citation type="submission" date="2015-09" db="EMBL/GenBank/DDBJ databases">
        <authorList>
            <consortium name="Swine Surveillance"/>
        </authorList>
    </citation>
    <scope>NUCLEOTIDE SEQUENCE [LARGE SCALE GENOMIC DNA]</scope>
    <source>
        <strain evidence="14 15">CECT 8383</strain>
    </source>
</reference>
<dbReference type="InterPro" id="IPR005122">
    <property type="entry name" value="Uracil-DNA_glycosylase-like"/>
</dbReference>
<dbReference type="InterPro" id="IPR036895">
    <property type="entry name" value="Uracil-DNA_glycosylase-like_sf"/>
</dbReference>
<accession>A0A0N7M1Y9</accession>
<dbReference type="Proteomes" id="UP000051681">
    <property type="component" value="Unassembled WGS sequence"/>
</dbReference>
<feature type="region of interest" description="Disordered" evidence="12">
    <location>
        <begin position="36"/>
        <end position="71"/>
    </location>
</feature>
<evidence type="ECO:0000256" key="3">
    <source>
        <dbReference type="ARBA" id="ARBA00012030"/>
    </source>
</evidence>
<keyword evidence="9" id="KW-0408">Iron</keyword>
<keyword evidence="15" id="KW-1185">Reference proteome</keyword>
<dbReference type="SMART" id="SM00986">
    <property type="entry name" value="UDG"/>
    <property type="match status" value="1"/>
</dbReference>
<evidence type="ECO:0000256" key="11">
    <source>
        <dbReference type="ARBA" id="ARBA00023204"/>
    </source>
</evidence>
<dbReference type="PANTHER" id="PTHR33693">
    <property type="entry name" value="TYPE-5 URACIL-DNA GLYCOSYLASE"/>
    <property type="match status" value="1"/>
</dbReference>